<name>A0A5D0NI74_9ACTN</name>
<dbReference type="PANTHER" id="PTHR30137">
    <property type="entry name" value="LUCIFERASE-LIKE MONOOXYGENASE"/>
    <property type="match status" value="1"/>
</dbReference>
<proteinExistence type="predicted"/>
<feature type="domain" description="Luciferase-like" evidence="1">
    <location>
        <begin position="6"/>
        <end position="138"/>
    </location>
</feature>
<evidence type="ECO:0000313" key="3">
    <source>
        <dbReference type="Proteomes" id="UP000323380"/>
    </source>
</evidence>
<evidence type="ECO:0000313" key="2">
    <source>
        <dbReference type="EMBL" id="TYB44120.1"/>
    </source>
</evidence>
<dbReference type="InterPro" id="IPR050766">
    <property type="entry name" value="Bact_Lucif_Oxidored"/>
</dbReference>
<dbReference type="InterPro" id="IPR036661">
    <property type="entry name" value="Luciferase-like_sf"/>
</dbReference>
<evidence type="ECO:0000259" key="1">
    <source>
        <dbReference type="Pfam" id="PF00296"/>
    </source>
</evidence>
<dbReference type="GO" id="GO:0016705">
    <property type="term" value="F:oxidoreductase activity, acting on paired donors, with incorporation or reduction of molecular oxygen"/>
    <property type="evidence" value="ECO:0007669"/>
    <property type="project" value="InterPro"/>
</dbReference>
<dbReference type="SUPFAM" id="SSF51679">
    <property type="entry name" value="Bacterial luciferase-like"/>
    <property type="match status" value="1"/>
</dbReference>
<keyword evidence="3" id="KW-1185">Reference proteome</keyword>
<dbReference type="CDD" id="cd00347">
    <property type="entry name" value="Flavin_utilizing_monoxygenases"/>
    <property type="match status" value="1"/>
</dbReference>
<dbReference type="Gene3D" id="3.20.20.30">
    <property type="entry name" value="Luciferase-like domain"/>
    <property type="match status" value="1"/>
</dbReference>
<dbReference type="PANTHER" id="PTHR30137:SF6">
    <property type="entry name" value="LUCIFERASE-LIKE MONOOXYGENASE"/>
    <property type="match status" value="1"/>
</dbReference>
<dbReference type="Proteomes" id="UP000323380">
    <property type="component" value="Unassembled WGS sequence"/>
</dbReference>
<accession>A0A5D0NI74</accession>
<dbReference type="AlphaFoldDB" id="A0A5D0NI74"/>
<dbReference type="Pfam" id="PF00296">
    <property type="entry name" value="Bac_luciferase"/>
    <property type="match status" value="2"/>
</dbReference>
<protein>
    <submittedName>
        <fullName evidence="2">LLM class flavin-dependent oxidoreductase</fullName>
    </submittedName>
</protein>
<dbReference type="GO" id="GO:0005829">
    <property type="term" value="C:cytosol"/>
    <property type="evidence" value="ECO:0007669"/>
    <property type="project" value="TreeGrafter"/>
</dbReference>
<comment type="caution">
    <text evidence="2">The sequence shown here is derived from an EMBL/GenBank/DDBJ whole genome shotgun (WGS) entry which is preliminary data.</text>
</comment>
<dbReference type="EMBL" id="VSFG01000005">
    <property type="protein sequence ID" value="TYB44120.1"/>
    <property type="molecule type" value="Genomic_DNA"/>
</dbReference>
<dbReference type="STRING" id="1220554.GCA_001552135_05896"/>
<dbReference type="InterPro" id="IPR011251">
    <property type="entry name" value="Luciferase-like_dom"/>
</dbReference>
<dbReference type="RefSeq" id="WP_067898594.1">
    <property type="nucleotide sequence ID" value="NZ_VSFG01000005.1"/>
</dbReference>
<gene>
    <name evidence="2" type="ORF">FXF69_24515</name>
</gene>
<reference evidence="2 3" key="1">
    <citation type="submission" date="2019-08" db="EMBL/GenBank/DDBJ databases">
        <title>Actinomadura sp. nov. CYP1-5 isolated from mountain soil.</title>
        <authorList>
            <person name="Songsumanus A."/>
            <person name="Kuncharoen N."/>
            <person name="Kudo T."/>
            <person name="Yuki M."/>
            <person name="Igarashi Y."/>
            <person name="Tanasupawat S."/>
        </authorList>
    </citation>
    <scope>NUCLEOTIDE SEQUENCE [LARGE SCALE GENOMIC DNA]</scope>
    <source>
        <strain evidence="2 3">JCM 14158</strain>
    </source>
</reference>
<sequence>MIPLSVLDLAPVPAGGGPADAVRNTLDLARRAERAGYRRYWIAEHHLAPGLAAAAPPVLIAAVAAATSRLRVGSGALQTRHRTPLSIVEQFGTLDALYPGRIDLGLGRSDRDRDRDRATVRAAGGRRRPPRRAVEFVDGLLIPVASDPPGLARSAALKLQETLLVQLGAMPAEFADVVAAVLALLDGAYVQDGQRVRATPGEGADLEPWVLGDDHRIARVAGRHGLPFAANYHSSPATVLQAVDAYRAAFRPSAVLDAPYVIVSADVVTAPTDDEAEVLASPYPLWVHRIRSGLGAVPFPTADDAAAHQWKPDELDLVADRVETQFFGSPRTVAAGLDVLQRVTGADELLITTVTHDHADRVRSYELLAAEWREVAAASEARLRRSSA</sequence>
<organism evidence="2 3">
    <name type="scientific">Actinomadura chibensis</name>
    <dbReference type="NCBI Taxonomy" id="392828"/>
    <lineage>
        <taxon>Bacteria</taxon>
        <taxon>Bacillati</taxon>
        <taxon>Actinomycetota</taxon>
        <taxon>Actinomycetes</taxon>
        <taxon>Streptosporangiales</taxon>
        <taxon>Thermomonosporaceae</taxon>
        <taxon>Actinomadura</taxon>
    </lineage>
</organism>
<feature type="domain" description="Luciferase-like" evidence="1">
    <location>
        <begin position="172"/>
        <end position="342"/>
    </location>
</feature>